<dbReference type="EMBL" id="JABBWD010000032">
    <property type="protein sequence ID" value="KAG1775701.1"/>
    <property type="molecule type" value="Genomic_DNA"/>
</dbReference>
<keyword evidence="2" id="KW-1185">Reference proteome</keyword>
<accession>A0A9P6ZSI6</accession>
<evidence type="ECO:0000313" key="2">
    <source>
        <dbReference type="Proteomes" id="UP000714275"/>
    </source>
</evidence>
<name>A0A9P6ZSI6_9AGAM</name>
<organism evidence="1 2">
    <name type="scientific">Suillus placidus</name>
    <dbReference type="NCBI Taxonomy" id="48579"/>
    <lineage>
        <taxon>Eukaryota</taxon>
        <taxon>Fungi</taxon>
        <taxon>Dikarya</taxon>
        <taxon>Basidiomycota</taxon>
        <taxon>Agaricomycotina</taxon>
        <taxon>Agaricomycetes</taxon>
        <taxon>Agaricomycetidae</taxon>
        <taxon>Boletales</taxon>
        <taxon>Suillineae</taxon>
        <taxon>Suillaceae</taxon>
        <taxon>Suillus</taxon>
    </lineage>
</organism>
<comment type="caution">
    <text evidence="1">The sequence shown here is derived from an EMBL/GenBank/DDBJ whole genome shotgun (WGS) entry which is preliminary data.</text>
</comment>
<evidence type="ECO:0000313" key="1">
    <source>
        <dbReference type="EMBL" id="KAG1775701.1"/>
    </source>
</evidence>
<dbReference type="AlphaFoldDB" id="A0A9P6ZSI6"/>
<sequence length="176" mass="19633">MSSDSESVDSRPSDFNDAAEFLLIDAAGSVKANERDQFISSRSHDYVNCLGQIGYGQGAPVYPCGCYKHMVDSPERLKRNWNAAMSKDFGSILKRKRSWSDDEDTVPRRAASQPILEGQPRHQKTHKRLKKAFEFKGATQAETLMEVGRVIEAAINRQTAILSEICEVLKSHGVES</sequence>
<reference evidence="1" key="1">
    <citation type="journal article" date="2020" name="New Phytol.">
        <title>Comparative genomics reveals dynamic genome evolution in host specialist ectomycorrhizal fungi.</title>
        <authorList>
            <person name="Lofgren L.A."/>
            <person name="Nguyen N.H."/>
            <person name="Vilgalys R."/>
            <person name="Ruytinx J."/>
            <person name="Liao H.L."/>
            <person name="Branco S."/>
            <person name="Kuo A."/>
            <person name="LaButti K."/>
            <person name="Lipzen A."/>
            <person name="Andreopoulos W."/>
            <person name="Pangilinan J."/>
            <person name="Riley R."/>
            <person name="Hundley H."/>
            <person name="Na H."/>
            <person name="Barry K."/>
            <person name="Grigoriev I.V."/>
            <person name="Stajich J.E."/>
            <person name="Kennedy P.G."/>
        </authorList>
    </citation>
    <scope>NUCLEOTIDE SEQUENCE</scope>
    <source>
        <strain evidence="1">DOB743</strain>
    </source>
</reference>
<gene>
    <name evidence="1" type="ORF">EV702DRAFT_1046799</name>
</gene>
<dbReference type="Proteomes" id="UP000714275">
    <property type="component" value="Unassembled WGS sequence"/>
</dbReference>
<protein>
    <submittedName>
        <fullName evidence="1">Uncharacterized protein</fullName>
    </submittedName>
</protein>
<dbReference type="OrthoDB" id="2615199at2759"/>
<proteinExistence type="predicted"/>